<dbReference type="InterPro" id="IPR036156">
    <property type="entry name" value="Beta-gal/glucu_dom_sf"/>
</dbReference>
<organism evidence="11 12">
    <name type="scientific">Amblyomma americanum</name>
    <name type="common">Lone star tick</name>
    <dbReference type="NCBI Taxonomy" id="6943"/>
    <lineage>
        <taxon>Eukaryota</taxon>
        <taxon>Metazoa</taxon>
        <taxon>Ecdysozoa</taxon>
        <taxon>Arthropoda</taxon>
        <taxon>Chelicerata</taxon>
        <taxon>Arachnida</taxon>
        <taxon>Acari</taxon>
        <taxon>Parasitiformes</taxon>
        <taxon>Ixodida</taxon>
        <taxon>Ixodoidea</taxon>
        <taxon>Ixodidae</taxon>
        <taxon>Amblyomminae</taxon>
        <taxon>Amblyomma</taxon>
    </lineage>
</organism>
<dbReference type="Pfam" id="PF02837">
    <property type="entry name" value="Glyco_hydro_2_N"/>
    <property type="match status" value="1"/>
</dbReference>
<dbReference type="Gene3D" id="2.60.120.260">
    <property type="entry name" value="Galactose-binding domain-like"/>
    <property type="match status" value="1"/>
</dbReference>
<accession>A0AAQ4D7J1</accession>
<evidence type="ECO:0000259" key="8">
    <source>
        <dbReference type="Pfam" id="PF00703"/>
    </source>
</evidence>
<comment type="caution">
    <text evidence="11">The sequence shown here is derived from an EMBL/GenBank/DDBJ whole genome shotgun (WGS) entry which is preliminary data.</text>
</comment>
<dbReference type="SUPFAM" id="SSF51445">
    <property type="entry name" value="(Trans)glycosidases"/>
    <property type="match status" value="1"/>
</dbReference>
<evidence type="ECO:0000313" key="12">
    <source>
        <dbReference type="Proteomes" id="UP001321473"/>
    </source>
</evidence>
<dbReference type="InterPro" id="IPR013783">
    <property type="entry name" value="Ig-like_fold"/>
</dbReference>
<dbReference type="Pfam" id="PF00703">
    <property type="entry name" value="Glyco_hydro_2"/>
    <property type="match status" value="1"/>
</dbReference>
<dbReference type="GO" id="GO:0030246">
    <property type="term" value="F:carbohydrate binding"/>
    <property type="evidence" value="ECO:0007669"/>
    <property type="project" value="TreeGrafter"/>
</dbReference>
<dbReference type="Pfam" id="PF02836">
    <property type="entry name" value="Glyco_hydro_2_C"/>
    <property type="match status" value="1"/>
</dbReference>
<feature type="chain" id="PRO_5043031923" description="Beta-glucuronidase" evidence="7">
    <location>
        <begin position="23"/>
        <end position="643"/>
    </location>
</feature>
<evidence type="ECO:0000256" key="5">
    <source>
        <dbReference type="ARBA" id="ARBA00022801"/>
    </source>
</evidence>
<evidence type="ECO:0000256" key="4">
    <source>
        <dbReference type="ARBA" id="ARBA00016205"/>
    </source>
</evidence>
<name>A0AAQ4D7J1_AMBAM</name>
<dbReference type="InterPro" id="IPR023232">
    <property type="entry name" value="Glyco_hydro_2_AS"/>
</dbReference>
<dbReference type="GO" id="GO:0019391">
    <property type="term" value="P:glucuronoside catabolic process"/>
    <property type="evidence" value="ECO:0007669"/>
    <property type="project" value="TreeGrafter"/>
</dbReference>
<dbReference type="Gene3D" id="2.60.40.10">
    <property type="entry name" value="Immunoglobulins"/>
    <property type="match status" value="1"/>
</dbReference>
<evidence type="ECO:0000256" key="1">
    <source>
        <dbReference type="ARBA" id="ARBA00003025"/>
    </source>
</evidence>
<feature type="signal peptide" evidence="7">
    <location>
        <begin position="1"/>
        <end position="22"/>
    </location>
</feature>
<dbReference type="NCBIfam" id="NF007538">
    <property type="entry name" value="PRK10150.1"/>
    <property type="match status" value="1"/>
</dbReference>
<evidence type="ECO:0000259" key="9">
    <source>
        <dbReference type="Pfam" id="PF02836"/>
    </source>
</evidence>
<keyword evidence="7" id="KW-0732">Signal</keyword>
<comment type="function">
    <text evidence="1">Plays an important role in the degradation of dermatan and keratan sulfates.</text>
</comment>
<dbReference type="InterPro" id="IPR006101">
    <property type="entry name" value="Glyco_hydro_2"/>
</dbReference>
<sequence length="643" mass="72304">MRPESFLRASALIAALSSYCGAASVLYPRESESREVKRLDGVWNFRASSDSDPEEGFQKKWFQQPLSLTGPVIPMPVPSSFNDVTQNKALRDFVGWVWYDVEFFVPARWDQRQGTPAEGGRVFLRFGSVHYEARVYLNGDPVVAHVGGHLPFGAEVTGVLRYGRKNLLTVAVNNTLTEDTIPQGTLFRPNNTARYPSGYYRLDVPFDFFNYAGIHRSVILYTTPGDYIDDVLFVTTTATEDLASVDFTIDVVSGNETPSCQVTLLDDRGDVAATAAGCAGKLTVRGAKLWWPVGMHSEPGYLYTAKVEATTGDSTDVYYQKVGLRTVHVSSGGLHINGKPFYLMGFGKHEDSNIRGKGLDLALVVKDFNLIQWLGANSFRTSHYPYAEEIMDQADAQGIAVIDEAPAVVLSSFNEVMLEQHKERMRELVHRDKNRPSVILWSVANEPHSNQKPAGPYFAHLTDYVRRLDSTRPITAALNRKYYEDLAGDHLDVIMHNNYPAWYSDTGSTEVIVPQILDEYRKMWTRYRKPIMISEYGAGAIAGLHADPAFVFTEDFQTEALGYYHRAFDELRGSGFFFGEHVWNFADFMTAQTVGRVYGNRKGILTRERQPKTAAKVIRCRYYKIANRTLPDADAYCIPNQRP</sequence>
<dbReference type="PANTHER" id="PTHR10066:SF67">
    <property type="entry name" value="BETA-GLUCURONIDASE"/>
    <property type="match status" value="1"/>
</dbReference>
<dbReference type="PRINTS" id="PR00132">
    <property type="entry name" value="GLHYDRLASE2"/>
</dbReference>
<evidence type="ECO:0000256" key="6">
    <source>
        <dbReference type="ARBA" id="ARBA00023295"/>
    </source>
</evidence>
<reference evidence="11 12" key="1">
    <citation type="journal article" date="2023" name="Arcadia Sci">
        <title>De novo assembly of a long-read Amblyomma americanum tick genome.</title>
        <authorList>
            <person name="Chou S."/>
            <person name="Poskanzer K.E."/>
            <person name="Rollins M."/>
            <person name="Thuy-Boun P.S."/>
        </authorList>
    </citation>
    <scope>NUCLEOTIDE SEQUENCE [LARGE SCALE GENOMIC DNA]</scope>
    <source>
        <strain evidence="11">F_SG_1</strain>
        <tissue evidence="11">Salivary glands</tissue>
    </source>
</reference>
<dbReference type="EMBL" id="JARKHS020034144">
    <property type="protein sequence ID" value="KAK8758431.1"/>
    <property type="molecule type" value="Genomic_DNA"/>
</dbReference>
<dbReference type="FunFam" id="2.60.120.260:FF:000027">
    <property type="entry name" value="Beta-glucuronidase"/>
    <property type="match status" value="1"/>
</dbReference>
<keyword evidence="5" id="KW-0378">Hydrolase</keyword>
<dbReference type="InterPro" id="IPR006103">
    <property type="entry name" value="Glyco_hydro_2_cat"/>
</dbReference>
<keyword evidence="6" id="KW-0326">Glycosidase</keyword>
<dbReference type="GO" id="GO:0005975">
    <property type="term" value="P:carbohydrate metabolic process"/>
    <property type="evidence" value="ECO:0007669"/>
    <property type="project" value="InterPro"/>
</dbReference>
<dbReference type="EC" id="3.2.1.31" evidence="3"/>
<dbReference type="InterPro" id="IPR008979">
    <property type="entry name" value="Galactose-bd-like_sf"/>
</dbReference>
<comment type="similarity">
    <text evidence="2">Belongs to the glycosyl hydrolase 2 family.</text>
</comment>
<dbReference type="InterPro" id="IPR006102">
    <property type="entry name" value="Ig-like_GH2"/>
</dbReference>
<dbReference type="FunFam" id="2.60.40.10:FF:000628">
    <property type="entry name" value="Beta-glucuronidase"/>
    <property type="match status" value="1"/>
</dbReference>
<dbReference type="FunFam" id="3.20.20.80:FF:000080">
    <property type="entry name" value="Beta-glucuronidase UidA"/>
    <property type="match status" value="1"/>
</dbReference>
<dbReference type="AlphaFoldDB" id="A0AAQ4D7J1"/>
<feature type="domain" description="Glycoside hydrolase family 2 catalytic" evidence="9">
    <location>
        <begin position="327"/>
        <end position="626"/>
    </location>
</feature>
<dbReference type="SUPFAM" id="SSF49303">
    <property type="entry name" value="beta-Galactosidase/glucuronidase domain"/>
    <property type="match status" value="1"/>
</dbReference>
<gene>
    <name evidence="11" type="ORF">V5799_003942</name>
</gene>
<evidence type="ECO:0000256" key="3">
    <source>
        <dbReference type="ARBA" id="ARBA00012761"/>
    </source>
</evidence>
<dbReference type="InterPro" id="IPR017853">
    <property type="entry name" value="GH"/>
</dbReference>
<dbReference type="Proteomes" id="UP001321473">
    <property type="component" value="Unassembled WGS sequence"/>
</dbReference>
<evidence type="ECO:0000313" key="11">
    <source>
        <dbReference type="EMBL" id="KAK8758431.1"/>
    </source>
</evidence>
<dbReference type="GO" id="GO:0004566">
    <property type="term" value="F:beta-glucuronidase activity"/>
    <property type="evidence" value="ECO:0007669"/>
    <property type="project" value="UniProtKB-EC"/>
</dbReference>
<protein>
    <recommendedName>
        <fullName evidence="4">Beta-glucuronidase</fullName>
        <ecNumber evidence="3">3.2.1.31</ecNumber>
    </recommendedName>
</protein>
<dbReference type="SUPFAM" id="SSF49785">
    <property type="entry name" value="Galactose-binding domain-like"/>
    <property type="match status" value="1"/>
</dbReference>
<evidence type="ECO:0000256" key="2">
    <source>
        <dbReference type="ARBA" id="ARBA00007401"/>
    </source>
</evidence>
<feature type="domain" description="Glycoside hydrolase family 2 immunoglobulin-like beta-sandwich" evidence="8">
    <location>
        <begin position="227"/>
        <end position="325"/>
    </location>
</feature>
<evidence type="ECO:0000256" key="7">
    <source>
        <dbReference type="SAM" id="SignalP"/>
    </source>
</evidence>
<evidence type="ECO:0000259" key="10">
    <source>
        <dbReference type="Pfam" id="PF02837"/>
    </source>
</evidence>
<keyword evidence="12" id="KW-1185">Reference proteome</keyword>
<dbReference type="InterPro" id="IPR006104">
    <property type="entry name" value="Glyco_hydro_2_N"/>
</dbReference>
<feature type="domain" description="Glycosyl hydrolases family 2 sugar binding" evidence="10">
    <location>
        <begin position="37"/>
        <end position="224"/>
    </location>
</feature>
<proteinExistence type="inferred from homology"/>
<dbReference type="Gene3D" id="3.20.20.80">
    <property type="entry name" value="Glycosidases"/>
    <property type="match status" value="1"/>
</dbReference>
<dbReference type="GO" id="GO:0005615">
    <property type="term" value="C:extracellular space"/>
    <property type="evidence" value="ECO:0007669"/>
    <property type="project" value="TreeGrafter"/>
</dbReference>
<dbReference type="PROSITE" id="PS00608">
    <property type="entry name" value="GLYCOSYL_HYDROL_F2_2"/>
    <property type="match status" value="1"/>
</dbReference>
<dbReference type="PANTHER" id="PTHR10066">
    <property type="entry name" value="BETA-GLUCURONIDASE"/>
    <property type="match status" value="1"/>
</dbReference>